<evidence type="ECO:0000313" key="2">
    <source>
        <dbReference type="EMBL" id="KAH7248281.1"/>
    </source>
</evidence>
<organism evidence="2 3">
    <name type="scientific">Fusarium solani</name>
    <name type="common">Filamentous fungus</name>
    <dbReference type="NCBI Taxonomy" id="169388"/>
    <lineage>
        <taxon>Eukaryota</taxon>
        <taxon>Fungi</taxon>
        <taxon>Dikarya</taxon>
        <taxon>Ascomycota</taxon>
        <taxon>Pezizomycotina</taxon>
        <taxon>Sordariomycetes</taxon>
        <taxon>Hypocreomycetidae</taxon>
        <taxon>Hypocreales</taxon>
        <taxon>Nectriaceae</taxon>
        <taxon>Fusarium</taxon>
        <taxon>Fusarium solani species complex</taxon>
    </lineage>
</organism>
<proteinExistence type="predicted"/>
<dbReference type="AlphaFoldDB" id="A0A9P9GZM7"/>
<feature type="region of interest" description="Disordered" evidence="1">
    <location>
        <begin position="185"/>
        <end position="206"/>
    </location>
</feature>
<dbReference type="Proteomes" id="UP000736672">
    <property type="component" value="Unassembled WGS sequence"/>
</dbReference>
<gene>
    <name evidence="2" type="ORF">B0J15DRAFT_468293</name>
</gene>
<accession>A0A9P9GZM7</accession>
<evidence type="ECO:0000256" key="1">
    <source>
        <dbReference type="SAM" id="MobiDB-lite"/>
    </source>
</evidence>
<comment type="caution">
    <text evidence="2">The sequence shown here is derived from an EMBL/GenBank/DDBJ whole genome shotgun (WGS) entry which is preliminary data.</text>
</comment>
<reference evidence="2" key="1">
    <citation type="journal article" date="2021" name="Nat. Commun.">
        <title>Genetic determinants of endophytism in the Arabidopsis root mycobiome.</title>
        <authorList>
            <person name="Mesny F."/>
            <person name="Miyauchi S."/>
            <person name="Thiergart T."/>
            <person name="Pickel B."/>
            <person name="Atanasova L."/>
            <person name="Karlsson M."/>
            <person name="Huettel B."/>
            <person name="Barry K.W."/>
            <person name="Haridas S."/>
            <person name="Chen C."/>
            <person name="Bauer D."/>
            <person name="Andreopoulos W."/>
            <person name="Pangilinan J."/>
            <person name="LaButti K."/>
            <person name="Riley R."/>
            <person name="Lipzen A."/>
            <person name="Clum A."/>
            <person name="Drula E."/>
            <person name="Henrissat B."/>
            <person name="Kohler A."/>
            <person name="Grigoriev I.V."/>
            <person name="Martin F.M."/>
            <person name="Hacquard S."/>
        </authorList>
    </citation>
    <scope>NUCLEOTIDE SEQUENCE</scope>
    <source>
        <strain evidence="2">FSSC 5 MPI-SDFR-AT-0091</strain>
    </source>
</reference>
<dbReference type="EMBL" id="JAGTJS010000014">
    <property type="protein sequence ID" value="KAH7248281.1"/>
    <property type="molecule type" value="Genomic_DNA"/>
</dbReference>
<sequence>MPQSIPEDMISCCAPPPTIQPRLARGHYYLNKCPLFRNHKLPRDYPNQLCKHRPARERGRPAKYAIREEKAAVDVARRRARRRAQRAMAFDRSAEDIPQFCQVTWVDMILLIGTREVAINQYVKGRQRGRPQKYPTSEVKAVADVERRRARRHDAAPVQRDTSGEEQAMSYIGTFTGAVDSVSISNHESPDPARPLPSIQPWRPRHRRRTASQIKLGTSHKSWQNNLLNFKDAATTAIEQHNASQVVPWSQLAAGVIDDPTEKRAETLLYRRCCLETYAFQIGNGSTGDQGTQKQVFYPFSMLRDTGSLTIETGKRSLRRAAGLLYSQCYPSVKEVFAAGNVYPFTNADIETLALDKKLRKAWELVGGGLSHQPAALIKAYLYIKFRCHYALLGSTQKSFSIREEHRVSKELFYAIDSQMSSRELRDKRLIIPTDDSSPYYRIHDRYSTSMGAVEHQQVLCRVRDGVQLSRPALYDLGTHKNRARVSSLSPILFLNKIDWNTLTFRQPHAAYMMFNNPSMQTVYRARYHRVRDVRISFVRVGGAYRWVLGFSAFTTCLDLLENCFRELCLCAFRKDVFFHAKSALMPEYMEAALSGEIPLCYDGVNNAMLEDYQPLQLAHGNRLAVNGLDAF</sequence>
<evidence type="ECO:0000313" key="3">
    <source>
        <dbReference type="Proteomes" id="UP000736672"/>
    </source>
</evidence>
<dbReference type="OrthoDB" id="5369347at2759"/>
<keyword evidence="3" id="KW-1185">Reference proteome</keyword>
<name>A0A9P9GZM7_FUSSL</name>
<protein>
    <submittedName>
        <fullName evidence="2">Uncharacterized protein</fullName>
    </submittedName>
</protein>